<dbReference type="InterPro" id="IPR027417">
    <property type="entry name" value="P-loop_NTPase"/>
</dbReference>
<dbReference type="Gene3D" id="1.10.400.10">
    <property type="entry name" value="GI Alpha 1, domain 2-like"/>
    <property type="match status" value="1"/>
</dbReference>
<evidence type="ECO:0000256" key="2">
    <source>
        <dbReference type="ARBA" id="ARBA00022723"/>
    </source>
</evidence>
<dbReference type="GO" id="GO:0005737">
    <property type="term" value="C:cytoplasm"/>
    <property type="evidence" value="ECO:0007669"/>
    <property type="project" value="TreeGrafter"/>
</dbReference>
<dbReference type="CDD" id="cd00066">
    <property type="entry name" value="G-alpha"/>
    <property type="match status" value="1"/>
</dbReference>
<feature type="binding site" evidence="9">
    <location>
        <begin position="111"/>
        <end position="116"/>
    </location>
    <ligand>
        <name>GTP</name>
        <dbReference type="ChEBI" id="CHEBI:37565"/>
    </ligand>
</feature>
<keyword evidence="3 9" id="KW-0547">Nucleotide-binding</keyword>
<evidence type="ECO:0000313" key="12">
    <source>
        <dbReference type="Proteomes" id="UP001177023"/>
    </source>
</evidence>
<evidence type="ECO:0000256" key="4">
    <source>
        <dbReference type="ARBA" id="ARBA00022842"/>
    </source>
</evidence>
<dbReference type="InterPro" id="IPR001019">
    <property type="entry name" value="Gprotein_alpha_su"/>
</dbReference>
<protein>
    <submittedName>
        <fullName evidence="11">Uncharacterized protein</fullName>
    </submittedName>
</protein>
<dbReference type="GO" id="GO:0031683">
    <property type="term" value="F:G-protein beta/gamma-subunit complex binding"/>
    <property type="evidence" value="ECO:0007669"/>
    <property type="project" value="InterPro"/>
</dbReference>
<feature type="non-terminal residue" evidence="11">
    <location>
        <position position="1"/>
    </location>
</feature>
<reference evidence="11" key="1">
    <citation type="submission" date="2023-06" db="EMBL/GenBank/DDBJ databases">
        <authorList>
            <person name="Delattre M."/>
        </authorList>
    </citation>
    <scope>NUCLEOTIDE SEQUENCE</scope>
    <source>
        <strain evidence="11">AF72</strain>
    </source>
</reference>
<evidence type="ECO:0000256" key="1">
    <source>
        <dbReference type="ARBA" id="ARBA00022707"/>
    </source>
</evidence>
<organism evidence="11 12">
    <name type="scientific">Mesorhabditis spiculigera</name>
    <dbReference type="NCBI Taxonomy" id="96644"/>
    <lineage>
        <taxon>Eukaryota</taxon>
        <taxon>Metazoa</taxon>
        <taxon>Ecdysozoa</taxon>
        <taxon>Nematoda</taxon>
        <taxon>Chromadorea</taxon>
        <taxon>Rhabditida</taxon>
        <taxon>Rhabditina</taxon>
        <taxon>Rhabditomorpha</taxon>
        <taxon>Rhabditoidea</taxon>
        <taxon>Rhabditidae</taxon>
        <taxon>Mesorhabditinae</taxon>
        <taxon>Mesorhabditis</taxon>
    </lineage>
</organism>
<keyword evidence="5 9" id="KW-0342">GTP-binding</keyword>
<keyword evidence="6" id="KW-0564">Palmitate</keyword>
<dbReference type="PROSITE" id="PS51882">
    <property type="entry name" value="G_ALPHA"/>
    <property type="match status" value="1"/>
</dbReference>
<feature type="binding site" evidence="9">
    <location>
        <begin position="219"/>
        <end position="220"/>
    </location>
    <ligand>
        <name>GTP</name>
        <dbReference type="ChEBI" id="CHEBI:37565"/>
    </ligand>
</feature>
<dbReference type="GO" id="GO:0005834">
    <property type="term" value="C:heterotrimeric G-protein complex"/>
    <property type="evidence" value="ECO:0007669"/>
    <property type="project" value="TreeGrafter"/>
</dbReference>
<keyword evidence="12" id="KW-1185">Reference proteome</keyword>
<keyword evidence="7" id="KW-0807">Transducer</keyword>
<feature type="binding site" evidence="10">
    <location>
        <position position="250"/>
    </location>
    <ligand>
        <name>Mg(2+)</name>
        <dbReference type="ChEBI" id="CHEBI:18420"/>
    </ligand>
</feature>
<dbReference type="SMART" id="SM00275">
    <property type="entry name" value="G_alpha"/>
    <property type="match status" value="1"/>
</dbReference>
<gene>
    <name evidence="11" type="ORF">MSPICULIGERA_LOCUS15975</name>
</gene>
<dbReference type="GO" id="GO:0046872">
    <property type="term" value="F:metal ion binding"/>
    <property type="evidence" value="ECO:0007669"/>
    <property type="project" value="UniProtKB-KW"/>
</dbReference>
<dbReference type="GO" id="GO:0001664">
    <property type="term" value="F:G protein-coupled receptor binding"/>
    <property type="evidence" value="ECO:0007669"/>
    <property type="project" value="TreeGrafter"/>
</dbReference>
<name>A0AA36D0M6_9BILA</name>
<dbReference type="PRINTS" id="PR00318">
    <property type="entry name" value="GPROTEINA"/>
</dbReference>
<proteinExistence type="predicted"/>
<dbReference type="GO" id="GO:0007188">
    <property type="term" value="P:adenylate cyclase-modulating G protein-coupled receptor signaling pathway"/>
    <property type="evidence" value="ECO:0007669"/>
    <property type="project" value="TreeGrafter"/>
</dbReference>
<dbReference type="Proteomes" id="UP001177023">
    <property type="component" value="Unassembled WGS sequence"/>
</dbReference>
<evidence type="ECO:0000313" key="11">
    <source>
        <dbReference type="EMBL" id="CAJ0577707.1"/>
    </source>
</evidence>
<keyword evidence="1" id="KW-0519">Myristate</keyword>
<dbReference type="PANTHER" id="PTHR10218:SF323">
    <property type="entry name" value="GUANINE NUCLEOTIDE-BINDING PROTEIN ALPHA-15 SUBUNIT"/>
    <property type="match status" value="1"/>
</dbReference>
<feature type="binding site" evidence="9">
    <location>
        <begin position="338"/>
        <end position="341"/>
    </location>
    <ligand>
        <name>GTP</name>
        <dbReference type="ChEBI" id="CHEBI:37565"/>
    </ligand>
</feature>
<dbReference type="GO" id="GO:0003924">
    <property type="term" value="F:GTPase activity"/>
    <property type="evidence" value="ECO:0007669"/>
    <property type="project" value="InterPro"/>
</dbReference>
<dbReference type="PANTHER" id="PTHR10218">
    <property type="entry name" value="GTP-BINDING PROTEIN ALPHA SUBUNIT"/>
    <property type="match status" value="1"/>
</dbReference>
<evidence type="ECO:0000256" key="6">
    <source>
        <dbReference type="ARBA" id="ARBA00023139"/>
    </source>
</evidence>
<feature type="binding site" evidence="9">
    <location>
        <position position="395"/>
    </location>
    <ligand>
        <name>GTP</name>
        <dbReference type="ChEBI" id="CHEBI:37565"/>
    </ligand>
</feature>
<accession>A0AA36D0M6</accession>
<evidence type="ECO:0000256" key="9">
    <source>
        <dbReference type="PIRSR" id="PIRSR601019-1"/>
    </source>
</evidence>
<dbReference type="GO" id="GO:0005525">
    <property type="term" value="F:GTP binding"/>
    <property type="evidence" value="ECO:0007669"/>
    <property type="project" value="UniProtKB-KW"/>
</dbReference>
<dbReference type="FunFam" id="3.40.50.300:FF:002307">
    <property type="entry name" value="Guanine nucleotide-binding protein G(k) subunit alpha"/>
    <property type="match status" value="1"/>
</dbReference>
<dbReference type="EMBL" id="CATQJA010002651">
    <property type="protein sequence ID" value="CAJ0577707.1"/>
    <property type="molecule type" value="Genomic_DNA"/>
</dbReference>
<feature type="binding site" evidence="9">
    <location>
        <begin position="244"/>
        <end position="250"/>
    </location>
    <ligand>
        <name>GTP</name>
        <dbReference type="ChEBI" id="CHEBI:37565"/>
    </ligand>
</feature>
<dbReference type="SUPFAM" id="SSF52540">
    <property type="entry name" value="P-loop containing nucleoside triphosphate hydrolases"/>
    <property type="match status" value="1"/>
</dbReference>
<dbReference type="Gene3D" id="3.40.50.300">
    <property type="entry name" value="P-loop containing nucleotide triphosphate hydrolases"/>
    <property type="match status" value="1"/>
</dbReference>
<sequence length="423" mass="49235">MEGNRCWWQFLELKLVRGQFRSVQRVDAHGACCVDEHQGLLAREYAEECHRKKNMLPDESAFYRRQLTMPPEERAYNLYKKVIPIAPSILSCSNDMGSGCSSAEVKVRTGECGKSTILKQMQILHSKGFAQNELAEKRQDVYSNIIVGMATIIRALDKFIYQLADQDREMDARRILAVAESEKSDHSFTPEVLMALHNLWKDPAIQKAFSRRSEFQIGDSFRHFMDDFDRIATPSYVPTVDDFLHIRVPTTGVVQVHITIQKCIFRVFDVGGQRSERRKWIHHFDDVNAVIYICAVNEYDQTLMEDNRTNRLQESMDLFETVCNSRWFKRASMILFLNKKDLFQDKIKLVPLTAYFRRYKGLNTYEEGMAFFEKEFIEMNAFKRHRRLYVHQTCATDTTQVQFVIDSVIDTVIGKNLRGAGIE</sequence>
<evidence type="ECO:0000256" key="10">
    <source>
        <dbReference type="PIRSR" id="PIRSR601019-2"/>
    </source>
</evidence>
<feature type="binding site" evidence="10">
    <location>
        <position position="115"/>
    </location>
    <ligand>
        <name>Mg(2+)</name>
        <dbReference type="ChEBI" id="CHEBI:18420"/>
    </ligand>
</feature>
<dbReference type="AlphaFoldDB" id="A0AA36D0M6"/>
<evidence type="ECO:0000256" key="5">
    <source>
        <dbReference type="ARBA" id="ARBA00023134"/>
    </source>
</evidence>
<dbReference type="SUPFAM" id="SSF47895">
    <property type="entry name" value="Transducin (alpha subunit), insertion domain"/>
    <property type="match status" value="1"/>
</dbReference>
<keyword evidence="8" id="KW-0449">Lipoprotein</keyword>
<evidence type="ECO:0000256" key="7">
    <source>
        <dbReference type="ARBA" id="ARBA00023224"/>
    </source>
</evidence>
<feature type="binding site" evidence="9">
    <location>
        <begin position="269"/>
        <end position="273"/>
    </location>
    <ligand>
        <name>GTP</name>
        <dbReference type="ChEBI" id="CHEBI:37565"/>
    </ligand>
</feature>
<keyword evidence="4 10" id="KW-0460">Magnesium</keyword>
<keyword evidence="2 10" id="KW-0479">Metal-binding</keyword>
<evidence type="ECO:0000256" key="3">
    <source>
        <dbReference type="ARBA" id="ARBA00022741"/>
    </source>
</evidence>
<comment type="caution">
    <text evidence="11">The sequence shown here is derived from an EMBL/GenBank/DDBJ whole genome shotgun (WGS) entry which is preliminary data.</text>
</comment>
<evidence type="ECO:0000256" key="8">
    <source>
        <dbReference type="ARBA" id="ARBA00023288"/>
    </source>
</evidence>
<dbReference type="InterPro" id="IPR011025">
    <property type="entry name" value="GproteinA_insert"/>
</dbReference>
<dbReference type="Pfam" id="PF00503">
    <property type="entry name" value="G-alpha"/>
    <property type="match status" value="1"/>
</dbReference>